<sequence>MAQLLVVEDDAAVAEALSLALTGLGHSVRTAATGEDGLALAQERRVDLAIVDVMLPGIDGFEVCRRLAGADAMPVVLLTARSDPIDVVVGLECGADDYVTKPVEPRVLDARIKAVLRRATARPAEAQAVFAIGSLTLDEAAMTVHRDGTELHLTPTELRLLLELVHHAGQVLSRRVLLERVWDYGYLGDSRLVDACVQRLRAKIEDEPANPALIKTVRGVGYRLVLP</sequence>
<dbReference type="CDD" id="cd17574">
    <property type="entry name" value="REC_OmpR"/>
    <property type="match status" value="1"/>
</dbReference>
<dbReference type="InterPro" id="IPR036388">
    <property type="entry name" value="WH-like_DNA-bd_sf"/>
</dbReference>
<dbReference type="Gene3D" id="1.10.10.10">
    <property type="entry name" value="Winged helix-like DNA-binding domain superfamily/Winged helix DNA-binding domain"/>
    <property type="match status" value="1"/>
</dbReference>
<dbReference type="SMART" id="SM00862">
    <property type="entry name" value="Trans_reg_C"/>
    <property type="match status" value="1"/>
</dbReference>
<dbReference type="SMART" id="SM00448">
    <property type="entry name" value="REC"/>
    <property type="match status" value="1"/>
</dbReference>
<dbReference type="Gene3D" id="3.40.50.2300">
    <property type="match status" value="1"/>
</dbReference>
<evidence type="ECO:0000259" key="8">
    <source>
        <dbReference type="PROSITE" id="PS50110"/>
    </source>
</evidence>
<dbReference type="Gene3D" id="6.10.250.690">
    <property type="match status" value="1"/>
</dbReference>
<dbReference type="RefSeq" id="WP_269442208.1">
    <property type="nucleotide sequence ID" value="NZ_CP097463.1"/>
</dbReference>
<organism evidence="10 11">
    <name type="scientific">Jatrophihabitans cynanchi</name>
    <dbReference type="NCBI Taxonomy" id="2944128"/>
    <lineage>
        <taxon>Bacteria</taxon>
        <taxon>Bacillati</taxon>
        <taxon>Actinomycetota</taxon>
        <taxon>Actinomycetes</taxon>
        <taxon>Jatrophihabitantales</taxon>
        <taxon>Jatrophihabitantaceae</taxon>
        <taxon>Jatrophihabitans</taxon>
    </lineage>
</organism>
<evidence type="ECO:0000313" key="11">
    <source>
        <dbReference type="Proteomes" id="UP001164693"/>
    </source>
</evidence>
<evidence type="ECO:0000256" key="3">
    <source>
        <dbReference type="ARBA" id="ARBA00023015"/>
    </source>
</evidence>
<dbReference type="PANTHER" id="PTHR48111">
    <property type="entry name" value="REGULATOR OF RPOS"/>
    <property type="match status" value="1"/>
</dbReference>
<dbReference type="PROSITE" id="PS50110">
    <property type="entry name" value="RESPONSE_REGULATORY"/>
    <property type="match status" value="1"/>
</dbReference>
<dbReference type="InterPro" id="IPR001789">
    <property type="entry name" value="Sig_transdc_resp-reg_receiver"/>
</dbReference>
<feature type="DNA-binding region" description="OmpR/PhoB-type" evidence="7">
    <location>
        <begin position="127"/>
        <end position="226"/>
    </location>
</feature>
<keyword evidence="2" id="KW-0902">Two-component regulatory system</keyword>
<keyword evidence="11" id="KW-1185">Reference proteome</keyword>
<evidence type="ECO:0000256" key="1">
    <source>
        <dbReference type="ARBA" id="ARBA00022553"/>
    </source>
</evidence>
<dbReference type="CDD" id="cd00383">
    <property type="entry name" value="trans_reg_C"/>
    <property type="match status" value="1"/>
</dbReference>
<dbReference type="PROSITE" id="PS51755">
    <property type="entry name" value="OMPR_PHOB"/>
    <property type="match status" value="1"/>
</dbReference>
<reference evidence="10" key="1">
    <citation type="submission" date="2022-05" db="EMBL/GenBank/DDBJ databases">
        <title>Jatrophihabitans sp. SB3-54 whole genome sequence.</title>
        <authorList>
            <person name="Suh M.K."/>
            <person name="Eom M.K."/>
            <person name="Kim J.S."/>
            <person name="Kim H.S."/>
            <person name="Do H.E."/>
            <person name="Shin Y.K."/>
            <person name="Lee J.-S."/>
        </authorList>
    </citation>
    <scope>NUCLEOTIDE SEQUENCE</scope>
    <source>
        <strain evidence="10">SB3-54</strain>
    </source>
</reference>
<dbReference type="InterPro" id="IPR011006">
    <property type="entry name" value="CheY-like_superfamily"/>
</dbReference>
<evidence type="ECO:0000256" key="2">
    <source>
        <dbReference type="ARBA" id="ARBA00023012"/>
    </source>
</evidence>
<dbReference type="SUPFAM" id="SSF52172">
    <property type="entry name" value="CheY-like"/>
    <property type="match status" value="1"/>
</dbReference>
<dbReference type="SUPFAM" id="SSF46894">
    <property type="entry name" value="C-terminal effector domain of the bipartite response regulators"/>
    <property type="match status" value="1"/>
</dbReference>
<dbReference type="InterPro" id="IPR039420">
    <property type="entry name" value="WalR-like"/>
</dbReference>
<dbReference type="EMBL" id="CP097463">
    <property type="protein sequence ID" value="WAX55688.1"/>
    <property type="molecule type" value="Genomic_DNA"/>
</dbReference>
<dbReference type="Pfam" id="PF00072">
    <property type="entry name" value="Response_reg"/>
    <property type="match status" value="1"/>
</dbReference>
<feature type="domain" description="OmpR/PhoB-type" evidence="9">
    <location>
        <begin position="127"/>
        <end position="226"/>
    </location>
</feature>
<dbReference type="Pfam" id="PF00486">
    <property type="entry name" value="Trans_reg_C"/>
    <property type="match status" value="1"/>
</dbReference>
<keyword evidence="4 7" id="KW-0238">DNA-binding</keyword>
<keyword evidence="5" id="KW-0804">Transcription</keyword>
<name>A0ABY7JSZ5_9ACTN</name>
<evidence type="ECO:0000256" key="5">
    <source>
        <dbReference type="ARBA" id="ARBA00023163"/>
    </source>
</evidence>
<evidence type="ECO:0000256" key="6">
    <source>
        <dbReference type="PROSITE-ProRule" id="PRU00169"/>
    </source>
</evidence>
<dbReference type="InterPro" id="IPR001867">
    <property type="entry name" value="OmpR/PhoB-type_DNA-bd"/>
</dbReference>
<dbReference type="PANTHER" id="PTHR48111:SF21">
    <property type="entry name" value="DNA-BINDING DUAL MASTER TRANSCRIPTIONAL REGULATOR RPAA"/>
    <property type="match status" value="1"/>
</dbReference>
<evidence type="ECO:0000256" key="4">
    <source>
        <dbReference type="ARBA" id="ARBA00023125"/>
    </source>
</evidence>
<feature type="domain" description="Response regulatory" evidence="8">
    <location>
        <begin position="3"/>
        <end position="116"/>
    </location>
</feature>
<dbReference type="Proteomes" id="UP001164693">
    <property type="component" value="Chromosome"/>
</dbReference>
<evidence type="ECO:0000259" key="9">
    <source>
        <dbReference type="PROSITE" id="PS51755"/>
    </source>
</evidence>
<proteinExistence type="predicted"/>
<evidence type="ECO:0000256" key="7">
    <source>
        <dbReference type="PROSITE-ProRule" id="PRU01091"/>
    </source>
</evidence>
<keyword evidence="1 6" id="KW-0597">Phosphoprotein</keyword>
<feature type="modified residue" description="4-aspartylphosphate" evidence="6">
    <location>
        <position position="52"/>
    </location>
</feature>
<gene>
    <name evidence="10" type="ORF">M6B22_14205</name>
</gene>
<protein>
    <submittedName>
        <fullName evidence="10">Response regulator transcription factor</fullName>
    </submittedName>
</protein>
<accession>A0ABY7JSZ5</accession>
<keyword evidence="3" id="KW-0805">Transcription regulation</keyword>
<evidence type="ECO:0000313" key="10">
    <source>
        <dbReference type="EMBL" id="WAX55688.1"/>
    </source>
</evidence>
<dbReference type="InterPro" id="IPR016032">
    <property type="entry name" value="Sig_transdc_resp-reg_C-effctor"/>
</dbReference>